<dbReference type="SUPFAM" id="SSF49777">
    <property type="entry name" value="PEBP-like"/>
    <property type="match status" value="1"/>
</dbReference>
<evidence type="ECO:0000313" key="2">
    <source>
        <dbReference type="Proteomes" id="UP000053257"/>
    </source>
</evidence>
<dbReference type="CDD" id="cd00866">
    <property type="entry name" value="PEBP_euk"/>
    <property type="match status" value="1"/>
</dbReference>
<gene>
    <name evidence="1" type="ORF">PHLGIDRAFT_112865</name>
</gene>
<organism evidence="1 2">
    <name type="scientific">Phlebiopsis gigantea (strain 11061_1 CR5-6)</name>
    <name type="common">White-rot fungus</name>
    <name type="synonym">Peniophora gigantea</name>
    <dbReference type="NCBI Taxonomy" id="745531"/>
    <lineage>
        <taxon>Eukaryota</taxon>
        <taxon>Fungi</taxon>
        <taxon>Dikarya</taxon>
        <taxon>Basidiomycota</taxon>
        <taxon>Agaricomycotina</taxon>
        <taxon>Agaricomycetes</taxon>
        <taxon>Polyporales</taxon>
        <taxon>Phanerochaetaceae</taxon>
        <taxon>Phlebiopsis</taxon>
    </lineage>
</organism>
<dbReference type="Proteomes" id="UP000053257">
    <property type="component" value="Unassembled WGS sequence"/>
</dbReference>
<dbReference type="EMBL" id="KN840755">
    <property type="protein sequence ID" value="KIP01645.1"/>
    <property type="molecule type" value="Genomic_DNA"/>
</dbReference>
<dbReference type="GO" id="GO:0005543">
    <property type="term" value="F:phospholipid binding"/>
    <property type="evidence" value="ECO:0007669"/>
    <property type="project" value="TreeGrafter"/>
</dbReference>
<dbReference type="InterPro" id="IPR036610">
    <property type="entry name" value="PEBP-like_sf"/>
</dbReference>
<dbReference type="Pfam" id="PF01161">
    <property type="entry name" value="PBP"/>
    <property type="match status" value="1"/>
</dbReference>
<dbReference type="HOGENOM" id="CLU_043994_3_1_1"/>
<dbReference type="Gene3D" id="3.90.280.10">
    <property type="entry name" value="PEBP-like"/>
    <property type="match status" value="1"/>
</dbReference>
<evidence type="ECO:0008006" key="3">
    <source>
        <dbReference type="Google" id="ProtNLM"/>
    </source>
</evidence>
<dbReference type="AlphaFoldDB" id="A0A0C3S251"/>
<dbReference type="GO" id="GO:0030162">
    <property type="term" value="P:regulation of proteolysis"/>
    <property type="evidence" value="ECO:0007669"/>
    <property type="project" value="TreeGrafter"/>
</dbReference>
<keyword evidence="2" id="KW-1185">Reference proteome</keyword>
<sequence length="216" mass="23533">MPLDPLSNVVSALERENVIPDVIPTFVPTHLFSILYPNGKEVLLGNEFRVDETVDEPAISFAPINMPVEHADNTVGDSEGGVQEPSYTLVMLDPDAPTHDNPEFRSFRHWVVTGLKSPADPGSVSATSSSAALKTRAAVTPYRPPGPRPASGSHRYTFLLFLEPPSATPLEIPLDAPEYRNELEQRRKWSAVDFAQQYGLAIVGANFLTIRAAEGA</sequence>
<reference evidence="1 2" key="1">
    <citation type="journal article" date="2014" name="PLoS Genet.">
        <title>Analysis of the Phlebiopsis gigantea genome, transcriptome and secretome provides insight into its pioneer colonization strategies of wood.</title>
        <authorList>
            <person name="Hori C."/>
            <person name="Ishida T."/>
            <person name="Igarashi K."/>
            <person name="Samejima M."/>
            <person name="Suzuki H."/>
            <person name="Master E."/>
            <person name="Ferreira P."/>
            <person name="Ruiz-Duenas F.J."/>
            <person name="Held B."/>
            <person name="Canessa P."/>
            <person name="Larrondo L.F."/>
            <person name="Schmoll M."/>
            <person name="Druzhinina I.S."/>
            <person name="Kubicek C.P."/>
            <person name="Gaskell J.A."/>
            <person name="Kersten P."/>
            <person name="St John F."/>
            <person name="Glasner J."/>
            <person name="Sabat G."/>
            <person name="Splinter BonDurant S."/>
            <person name="Syed K."/>
            <person name="Yadav J."/>
            <person name="Mgbeahuruike A.C."/>
            <person name="Kovalchuk A."/>
            <person name="Asiegbu F.O."/>
            <person name="Lackner G."/>
            <person name="Hoffmeister D."/>
            <person name="Rencoret J."/>
            <person name="Gutierrez A."/>
            <person name="Sun H."/>
            <person name="Lindquist E."/>
            <person name="Barry K."/>
            <person name="Riley R."/>
            <person name="Grigoriev I.V."/>
            <person name="Henrissat B."/>
            <person name="Kues U."/>
            <person name="Berka R.M."/>
            <person name="Martinez A.T."/>
            <person name="Covert S.F."/>
            <person name="Blanchette R.A."/>
            <person name="Cullen D."/>
        </authorList>
    </citation>
    <scope>NUCLEOTIDE SEQUENCE [LARGE SCALE GENOMIC DNA]</scope>
    <source>
        <strain evidence="1 2">11061_1 CR5-6</strain>
    </source>
</reference>
<dbReference type="InterPro" id="IPR008914">
    <property type="entry name" value="PEBP"/>
</dbReference>
<proteinExistence type="predicted"/>
<dbReference type="GO" id="GO:0046578">
    <property type="term" value="P:regulation of Ras protein signal transduction"/>
    <property type="evidence" value="ECO:0007669"/>
    <property type="project" value="TreeGrafter"/>
</dbReference>
<dbReference type="InterPro" id="IPR035810">
    <property type="entry name" value="PEBP_euk"/>
</dbReference>
<dbReference type="PANTHER" id="PTHR11362">
    <property type="entry name" value="PHOSPHATIDYLETHANOLAMINE-BINDING PROTEIN"/>
    <property type="match status" value="1"/>
</dbReference>
<dbReference type="STRING" id="745531.A0A0C3S251"/>
<dbReference type="PANTHER" id="PTHR11362:SF85">
    <property type="entry name" value="INHIBITOR (TFS1), PUTATIVE (AFU_ORTHOLOGUE AFUA_4G08120)-RELATED"/>
    <property type="match status" value="1"/>
</dbReference>
<name>A0A0C3S251_PHLG1</name>
<protein>
    <recommendedName>
        <fullName evidence="3">PEBP-like protein</fullName>
    </recommendedName>
</protein>
<evidence type="ECO:0000313" key="1">
    <source>
        <dbReference type="EMBL" id="KIP01645.1"/>
    </source>
</evidence>
<dbReference type="OrthoDB" id="2506647at2759"/>
<accession>A0A0C3S251</accession>
<dbReference type="GO" id="GO:0030414">
    <property type="term" value="F:peptidase inhibitor activity"/>
    <property type="evidence" value="ECO:0007669"/>
    <property type="project" value="TreeGrafter"/>
</dbReference>